<proteinExistence type="predicted"/>
<gene>
    <name evidence="3" type="ORF">GB883_12440</name>
</gene>
<organism evidence="3 4">
    <name type="scientific">Georgenia thermotolerans</name>
    <dbReference type="NCBI Taxonomy" id="527326"/>
    <lineage>
        <taxon>Bacteria</taxon>
        <taxon>Bacillati</taxon>
        <taxon>Actinomycetota</taxon>
        <taxon>Actinomycetes</taxon>
        <taxon>Micrococcales</taxon>
        <taxon>Bogoriellaceae</taxon>
        <taxon>Georgenia</taxon>
    </lineage>
</organism>
<accession>A0A7J5UMX7</accession>
<feature type="non-terminal residue" evidence="3">
    <location>
        <position position="1"/>
    </location>
</feature>
<dbReference type="OrthoDB" id="3268688at2"/>
<sequence length="101" mass="10093">RAGELQGLVDAALAAGAPDERRGAYDLGMGEPAPDAADPTGTLGPEQAVAVAAERRLLAHWTSVAAAARAGQREAAVAAAEDAAEQVRAWGGQLPALPGLD</sequence>
<dbReference type="Proteomes" id="UP000451860">
    <property type="component" value="Unassembled WGS sequence"/>
</dbReference>
<evidence type="ECO:0000313" key="3">
    <source>
        <dbReference type="EMBL" id="KAE8763746.1"/>
    </source>
</evidence>
<feature type="region of interest" description="Disordered" evidence="1">
    <location>
        <begin position="21"/>
        <end position="44"/>
    </location>
</feature>
<protein>
    <submittedName>
        <fullName evidence="3">DUF4439 domain-containing protein</fullName>
    </submittedName>
</protein>
<name>A0A7J5UMX7_9MICO</name>
<evidence type="ECO:0000256" key="1">
    <source>
        <dbReference type="SAM" id="MobiDB-lite"/>
    </source>
</evidence>
<comment type="caution">
    <text evidence="3">The sequence shown here is derived from an EMBL/GenBank/DDBJ whole genome shotgun (WGS) entry which is preliminary data.</text>
</comment>
<evidence type="ECO:0000313" key="4">
    <source>
        <dbReference type="Proteomes" id="UP000451860"/>
    </source>
</evidence>
<dbReference type="Pfam" id="PF14530">
    <property type="entry name" value="DUF4439"/>
    <property type="match status" value="1"/>
</dbReference>
<reference evidence="3 4" key="1">
    <citation type="submission" date="2019-10" db="EMBL/GenBank/DDBJ databases">
        <title>Georgenia wutianyii sp. nov. and Georgenia yuyongxinii sp. nov. isolated from plateau pika (Ochotona curzoniae) in the Qinghai-Tibet plateau of China.</title>
        <authorList>
            <person name="Tian Z."/>
        </authorList>
    </citation>
    <scope>NUCLEOTIDE SEQUENCE [LARGE SCALE GENOMIC DNA]</scope>
    <source>
        <strain evidence="3 4">DSM 21501</strain>
    </source>
</reference>
<dbReference type="AlphaFoldDB" id="A0A7J5UMX7"/>
<evidence type="ECO:0000259" key="2">
    <source>
        <dbReference type="Pfam" id="PF14530"/>
    </source>
</evidence>
<dbReference type="RefSeq" id="WP_152359791.1">
    <property type="nucleotide sequence ID" value="NZ_WHJE01000057.1"/>
</dbReference>
<dbReference type="InterPro" id="IPR029447">
    <property type="entry name" value="DUF4439"/>
</dbReference>
<dbReference type="EMBL" id="WHJE01000057">
    <property type="protein sequence ID" value="KAE8763746.1"/>
    <property type="molecule type" value="Genomic_DNA"/>
</dbReference>
<feature type="domain" description="DUF4439" evidence="2">
    <location>
        <begin position="45"/>
        <end position="100"/>
    </location>
</feature>
<keyword evidence="4" id="KW-1185">Reference proteome</keyword>